<evidence type="ECO:0000259" key="9">
    <source>
        <dbReference type="Pfam" id="PF18967"/>
    </source>
</evidence>
<evidence type="ECO:0000256" key="1">
    <source>
        <dbReference type="ARBA" id="ARBA00004236"/>
    </source>
</evidence>
<accession>A0A228INC8</accession>
<proteinExistence type="predicted"/>
<evidence type="ECO:0000256" key="8">
    <source>
        <dbReference type="SAM" id="Phobius"/>
    </source>
</evidence>
<feature type="domain" description="Pycsar effector protein" evidence="9">
    <location>
        <begin position="17"/>
        <end position="163"/>
    </location>
</feature>
<dbReference type="Pfam" id="PF18967">
    <property type="entry name" value="PycTM"/>
    <property type="match status" value="1"/>
</dbReference>
<keyword evidence="5 8" id="KW-1133">Transmembrane helix</keyword>
<feature type="transmembrane region" description="Helical" evidence="8">
    <location>
        <begin position="35"/>
        <end position="53"/>
    </location>
</feature>
<feature type="transmembrane region" description="Helical" evidence="8">
    <location>
        <begin position="65"/>
        <end position="86"/>
    </location>
</feature>
<evidence type="ECO:0000313" key="10">
    <source>
        <dbReference type="EMBL" id="OXI43857.1"/>
    </source>
</evidence>
<reference evidence="10 11" key="2">
    <citation type="submission" date="2017-08" db="EMBL/GenBank/DDBJ databases">
        <title>WGS of novel Burkholderia cepaca complex species.</title>
        <authorList>
            <person name="Lipuma J."/>
            <person name="Spilker T."/>
        </authorList>
    </citation>
    <scope>NUCLEOTIDE SEQUENCE [LARGE SCALE GENOMIC DNA]</scope>
    <source>
        <strain evidence="10 11">AU17325</strain>
    </source>
</reference>
<keyword evidence="6" id="KW-0051">Antiviral defense</keyword>
<evidence type="ECO:0000256" key="2">
    <source>
        <dbReference type="ARBA" id="ARBA00022475"/>
    </source>
</evidence>
<dbReference type="OrthoDB" id="9134641at2"/>
<comment type="subcellular location">
    <subcellularLocation>
        <location evidence="1">Cell membrane</location>
    </subcellularLocation>
</comment>
<evidence type="ECO:0000256" key="6">
    <source>
        <dbReference type="ARBA" id="ARBA00023118"/>
    </source>
</evidence>
<dbReference type="EMBL" id="NKFA01000007">
    <property type="protein sequence ID" value="OXI43857.1"/>
    <property type="molecule type" value="Genomic_DNA"/>
</dbReference>
<dbReference type="GO" id="GO:0051607">
    <property type="term" value="P:defense response to virus"/>
    <property type="evidence" value="ECO:0007669"/>
    <property type="project" value="UniProtKB-KW"/>
</dbReference>
<keyword evidence="2" id="KW-1003">Cell membrane</keyword>
<evidence type="ECO:0000256" key="7">
    <source>
        <dbReference type="ARBA" id="ARBA00023136"/>
    </source>
</evidence>
<evidence type="ECO:0000313" key="11">
    <source>
        <dbReference type="Proteomes" id="UP000214600"/>
    </source>
</evidence>
<dbReference type="GO" id="GO:0005886">
    <property type="term" value="C:plasma membrane"/>
    <property type="evidence" value="ECO:0007669"/>
    <property type="project" value="UniProtKB-SubCell"/>
</dbReference>
<dbReference type="InterPro" id="IPR043760">
    <property type="entry name" value="PycTM_dom"/>
</dbReference>
<keyword evidence="3 8" id="KW-0812">Transmembrane</keyword>
<sequence>MDHLEVTPPTREKLATAQWVFERQLAWIAAADVKVGVVVSVDLALLGGLAAAFSGAAHKTLAGEVFATLAGIGLIIAVICAAVATFPRLNGPKQSLLFFGRIADGNADEYAGALLTASEADLIGDWARQIHTNARIANEKHNCVRHAVIWSFGSVIPWLIALCYFVKP</sequence>
<reference evidence="11" key="1">
    <citation type="submission" date="2017-06" db="EMBL/GenBank/DDBJ databases">
        <authorList>
            <person name="LiPuma J."/>
            <person name="Spilker T."/>
        </authorList>
    </citation>
    <scope>NUCLEOTIDE SEQUENCE [LARGE SCALE GENOMIC DNA]</scope>
    <source>
        <strain evidence="11">AU17325</strain>
    </source>
</reference>
<evidence type="ECO:0000256" key="3">
    <source>
        <dbReference type="ARBA" id="ARBA00022692"/>
    </source>
</evidence>
<organism evidence="10 11">
    <name type="scientific">Burkholderia aenigmatica</name>
    <dbReference type="NCBI Taxonomy" id="2015348"/>
    <lineage>
        <taxon>Bacteria</taxon>
        <taxon>Pseudomonadati</taxon>
        <taxon>Pseudomonadota</taxon>
        <taxon>Betaproteobacteria</taxon>
        <taxon>Burkholderiales</taxon>
        <taxon>Burkholderiaceae</taxon>
        <taxon>Burkholderia</taxon>
        <taxon>Burkholderia cepacia complex</taxon>
    </lineage>
</organism>
<dbReference type="AlphaFoldDB" id="A0A228INC8"/>
<evidence type="ECO:0000256" key="4">
    <source>
        <dbReference type="ARBA" id="ARBA00022741"/>
    </source>
</evidence>
<dbReference type="Proteomes" id="UP000214600">
    <property type="component" value="Unassembled WGS sequence"/>
</dbReference>
<comment type="caution">
    <text evidence="10">The sequence shown here is derived from an EMBL/GenBank/DDBJ whole genome shotgun (WGS) entry which is preliminary data.</text>
</comment>
<gene>
    <name evidence="10" type="ORF">CFB84_20190</name>
</gene>
<keyword evidence="7 8" id="KW-0472">Membrane</keyword>
<evidence type="ECO:0000256" key="5">
    <source>
        <dbReference type="ARBA" id="ARBA00022989"/>
    </source>
</evidence>
<keyword evidence="4" id="KW-0547">Nucleotide-binding</keyword>
<protein>
    <recommendedName>
        <fullName evidence="9">Pycsar effector protein domain-containing protein</fullName>
    </recommendedName>
</protein>
<name>A0A228INC8_9BURK</name>
<dbReference type="RefSeq" id="WP_089451760.1">
    <property type="nucleotide sequence ID" value="NZ_NKFA01000007.1"/>
</dbReference>
<dbReference type="GO" id="GO:0000166">
    <property type="term" value="F:nucleotide binding"/>
    <property type="evidence" value="ECO:0007669"/>
    <property type="project" value="UniProtKB-KW"/>
</dbReference>
<feature type="transmembrane region" description="Helical" evidence="8">
    <location>
        <begin position="147"/>
        <end position="166"/>
    </location>
</feature>